<dbReference type="EMBL" id="GDID01005877">
    <property type="protein sequence ID" value="JAP90729.1"/>
    <property type="molecule type" value="Transcribed_RNA"/>
</dbReference>
<proteinExistence type="predicted"/>
<feature type="non-terminal residue" evidence="1">
    <location>
        <position position="1"/>
    </location>
</feature>
<sequence length="738" mass="86147">YMSSSINEKILEAQLPHSVYRLCPDIPSELQQPNFKPIDYVNAQLKDKQFNSELLQELIGSVDEQIKHIDAEIEKIICDDTEVELPDIQKTTDLFNNLKSIQNQVEDTQKSSSVFIEKMNRFNQARKQIDFLAMNIECCKVFQDLTNTFPQALPTDIIQLQQHIKSFATAACIQQYLLQLQDIPQLVDSFIKYDNFYKQIRELKPQQSHVQDPYLFWLTYSIKFGFALACGEQNQLCSEICQVIFDQGFSELQGDAKIQDQFVNRFETFYQIHRGYLQSFQNLGIDEVLQGRNSYFDILQNYGQGRSTSIQKQKPELYINDKEIIMQENAFQVQFYQNFALAISAKLNLVLQRYNVEELVKSMLTIQKLEYILTSDVHTTISQGQLTTIYCEYEEKIVSYVLTLMESFTQKEIQQQLQINPKKIHIPLYDDCVKLLQKLQQFLEFIPNKINPRSQQIINKKITDLINMFVLPLLEKRLNFSQYVTQQIEKQSKFITSNRYAVFNELFQKQIQPILQLETFKTQTLMPIDYGEADALKCCIDLVKVFSFIQNVFITEILSQLAQKSQQEPENLFEFSDAGLKYEAMFVQSLYALIVGQFIGTSFYQPAARRLQAFNLARDQLIQSYRQIEQELGQFFDEDWLETFQMGFFSTFIEHVGGFITGGLVTLVYDDYAQIKKVVEQISAEFSCQLDSQVRKLTQIIMIKIMKCENKEIDRQVFKQLMGDSESAKFYDEVVTGR</sequence>
<name>A0A146K5F4_9EUKA</name>
<protein>
    <submittedName>
        <fullName evidence="1">Uncharacterized protein</fullName>
    </submittedName>
</protein>
<organism evidence="1">
    <name type="scientific">Trepomonas sp. PC1</name>
    <dbReference type="NCBI Taxonomy" id="1076344"/>
    <lineage>
        <taxon>Eukaryota</taxon>
        <taxon>Metamonada</taxon>
        <taxon>Diplomonadida</taxon>
        <taxon>Hexamitidae</taxon>
        <taxon>Hexamitinae</taxon>
        <taxon>Trepomonas</taxon>
    </lineage>
</organism>
<accession>A0A146K5F4</accession>
<evidence type="ECO:0000313" key="1">
    <source>
        <dbReference type="EMBL" id="JAP90729.1"/>
    </source>
</evidence>
<dbReference type="AlphaFoldDB" id="A0A146K5F4"/>
<gene>
    <name evidence="1" type="ORF">TPC1_17881</name>
</gene>
<reference evidence="1" key="1">
    <citation type="submission" date="2015-07" db="EMBL/GenBank/DDBJ databases">
        <title>Adaptation to a free-living lifestyle via gene acquisitions in the diplomonad Trepomonas sp. PC1.</title>
        <authorList>
            <person name="Xu F."/>
            <person name="Jerlstrom-Hultqvist J."/>
            <person name="Kolisko M."/>
            <person name="Simpson A.G.B."/>
            <person name="Roger A.J."/>
            <person name="Svard S.G."/>
            <person name="Andersson J.O."/>
        </authorList>
    </citation>
    <scope>NUCLEOTIDE SEQUENCE</scope>
    <source>
        <strain evidence="1">PC1</strain>
    </source>
</reference>
<feature type="non-terminal residue" evidence="1">
    <location>
        <position position="738"/>
    </location>
</feature>